<keyword evidence="2" id="KW-1185">Reference proteome</keyword>
<proteinExistence type="predicted"/>
<reference evidence="1 2" key="1">
    <citation type="submission" date="2021-06" db="EMBL/GenBank/DDBJ databases">
        <authorList>
            <person name="Palmer J.M."/>
        </authorList>
    </citation>
    <scope>NUCLEOTIDE SEQUENCE [LARGE SCALE GENOMIC DNA]</scope>
    <source>
        <strain evidence="1 2">XC_2019</strain>
        <tissue evidence="1">Muscle</tissue>
    </source>
</reference>
<organism evidence="1 2">
    <name type="scientific">Xenoophorus captivus</name>
    <dbReference type="NCBI Taxonomy" id="1517983"/>
    <lineage>
        <taxon>Eukaryota</taxon>
        <taxon>Metazoa</taxon>
        <taxon>Chordata</taxon>
        <taxon>Craniata</taxon>
        <taxon>Vertebrata</taxon>
        <taxon>Euteleostomi</taxon>
        <taxon>Actinopterygii</taxon>
        <taxon>Neopterygii</taxon>
        <taxon>Teleostei</taxon>
        <taxon>Neoteleostei</taxon>
        <taxon>Acanthomorphata</taxon>
        <taxon>Ovalentaria</taxon>
        <taxon>Atherinomorphae</taxon>
        <taxon>Cyprinodontiformes</taxon>
        <taxon>Goodeidae</taxon>
        <taxon>Xenoophorus</taxon>
    </lineage>
</organism>
<evidence type="ECO:0000313" key="1">
    <source>
        <dbReference type="EMBL" id="MEQ2219739.1"/>
    </source>
</evidence>
<protein>
    <submittedName>
        <fullName evidence="1">Uncharacterized protein</fullName>
    </submittedName>
</protein>
<gene>
    <name evidence="1" type="ORF">XENOCAPTIV_022839</name>
</gene>
<dbReference type="Proteomes" id="UP001434883">
    <property type="component" value="Unassembled WGS sequence"/>
</dbReference>
<evidence type="ECO:0000313" key="2">
    <source>
        <dbReference type="Proteomes" id="UP001434883"/>
    </source>
</evidence>
<name>A0ABV0SGP3_9TELE</name>
<sequence length="103" mass="12053">MIFYMEIRNVHIYTIDFTIEYNVGSAQVCLVLFWCSDCQVFIRETAWRKKLSLWRLVLADSDQFVCRMCGICITEIKNPGAHNTENTLIVKLNSSHFKREKAS</sequence>
<dbReference type="EMBL" id="JAHRIN010080757">
    <property type="protein sequence ID" value="MEQ2219739.1"/>
    <property type="molecule type" value="Genomic_DNA"/>
</dbReference>
<accession>A0ABV0SGP3</accession>
<comment type="caution">
    <text evidence="1">The sequence shown here is derived from an EMBL/GenBank/DDBJ whole genome shotgun (WGS) entry which is preliminary data.</text>
</comment>